<organism evidence="1 2">
    <name type="scientific">Billgrantia endophytica</name>
    <dbReference type="NCBI Taxonomy" id="2033802"/>
    <lineage>
        <taxon>Bacteria</taxon>
        <taxon>Pseudomonadati</taxon>
        <taxon>Pseudomonadota</taxon>
        <taxon>Gammaproteobacteria</taxon>
        <taxon>Oceanospirillales</taxon>
        <taxon>Halomonadaceae</taxon>
        <taxon>Billgrantia</taxon>
    </lineage>
</organism>
<keyword evidence="2" id="KW-1185">Reference proteome</keyword>
<protein>
    <recommendedName>
        <fullName evidence="3">Nitrogen fixation protein FixH</fullName>
    </recommendedName>
</protein>
<evidence type="ECO:0000313" key="1">
    <source>
        <dbReference type="EMBL" id="PMR76623.1"/>
    </source>
</evidence>
<comment type="caution">
    <text evidence="1">The sequence shown here is derived from an EMBL/GenBank/DDBJ whole genome shotgun (WGS) entry which is preliminary data.</text>
</comment>
<dbReference type="EMBL" id="PNRF01000012">
    <property type="protein sequence ID" value="PMR76623.1"/>
    <property type="molecule type" value="Genomic_DNA"/>
</dbReference>
<proteinExistence type="predicted"/>
<evidence type="ECO:0008006" key="3">
    <source>
        <dbReference type="Google" id="ProtNLM"/>
    </source>
</evidence>
<dbReference type="OrthoDB" id="5295180at2"/>
<dbReference type="RefSeq" id="WP_102652528.1">
    <property type="nucleotide sequence ID" value="NZ_PNRF01000012.1"/>
</dbReference>
<dbReference type="InterPro" id="IPR008620">
    <property type="entry name" value="FixH"/>
</dbReference>
<name>A0A2N7U873_9GAMM</name>
<reference evidence="1 2" key="1">
    <citation type="submission" date="2018-01" db="EMBL/GenBank/DDBJ databases">
        <title>Halomonas endophytica sp. nov., isolated from storage liquid in the stems of Populus euphratica.</title>
        <authorList>
            <person name="Chen C."/>
        </authorList>
    </citation>
    <scope>NUCLEOTIDE SEQUENCE [LARGE SCALE GENOMIC DNA]</scope>
    <source>
        <strain evidence="1 2">MC28</strain>
    </source>
</reference>
<dbReference type="AlphaFoldDB" id="A0A2N7U873"/>
<dbReference type="Proteomes" id="UP000235803">
    <property type="component" value="Unassembled WGS sequence"/>
</dbReference>
<dbReference type="Pfam" id="PF05751">
    <property type="entry name" value="FixH"/>
    <property type="match status" value="1"/>
</dbReference>
<accession>A0A2N7U873</accession>
<sequence length="171" mass="19630">MTMTTPSPWYKQFWPWFLLGLLFTSIFGSSTLAVMAVRTADGLVQQDYYEHGRAINMVLAKQQRAHDLNLSADLRIDPQTSDIIVQLQGDERPDTLHLKLIFPTQGDRDQEMSLQHVREGRYLGQAPDNLRYRWYLQLHPSAVEPAWRLVGEGSFPSEDEFRLTPGIADRG</sequence>
<evidence type="ECO:0000313" key="2">
    <source>
        <dbReference type="Proteomes" id="UP000235803"/>
    </source>
</evidence>
<gene>
    <name evidence="1" type="ORF">C1H69_06215</name>
</gene>